<feature type="binding site" evidence="10">
    <location>
        <position position="625"/>
    </location>
    <ligand>
        <name>ATP</name>
        <dbReference type="ChEBI" id="CHEBI:30616"/>
    </ligand>
</feature>
<comment type="subcellular location">
    <subcellularLocation>
        <location evidence="10">Cytoplasm</location>
    </subcellularLocation>
</comment>
<comment type="catalytic activity">
    <reaction evidence="9 10">
        <text>tRNA(Ile) + L-isoleucine + ATP = L-isoleucyl-tRNA(Ile) + AMP + diphosphate</text>
        <dbReference type="Rhea" id="RHEA:11060"/>
        <dbReference type="Rhea" id="RHEA-COMP:9666"/>
        <dbReference type="Rhea" id="RHEA-COMP:9695"/>
        <dbReference type="ChEBI" id="CHEBI:30616"/>
        <dbReference type="ChEBI" id="CHEBI:33019"/>
        <dbReference type="ChEBI" id="CHEBI:58045"/>
        <dbReference type="ChEBI" id="CHEBI:78442"/>
        <dbReference type="ChEBI" id="CHEBI:78528"/>
        <dbReference type="ChEBI" id="CHEBI:456215"/>
        <dbReference type="EC" id="6.1.1.5"/>
    </reaction>
</comment>
<dbReference type="Gene3D" id="1.10.10.830">
    <property type="entry name" value="Ile-tRNA synthetase CP2 domain-like"/>
    <property type="match status" value="1"/>
</dbReference>
<dbReference type="Pfam" id="PF08264">
    <property type="entry name" value="Anticodon_1"/>
    <property type="match status" value="1"/>
</dbReference>
<dbReference type="InterPro" id="IPR009080">
    <property type="entry name" value="tRNAsynth_Ia_anticodon-bd"/>
</dbReference>
<comment type="subunit">
    <text evidence="10">Monomer.</text>
</comment>
<dbReference type="GO" id="GO:0006428">
    <property type="term" value="P:isoleucyl-tRNA aminoacylation"/>
    <property type="evidence" value="ECO:0007669"/>
    <property type="project" value="UniProtKB-UniRule"/>
</dbReference>
<dbReference type="EMBL" id="VITR01000018">
    <property type="protein sequence ID" value="TWB35866.1"/>
    <property type="molecule type" value="Genomic_DNA"/>
</dbReference>
<dbReference type="InterPro" id="IPR002300">
    <property type="entry name" value="aa-tRNA-synth_Ia"/>
</dbReference>
<keyword evidence="2 10" id="KW-0963">Cytoplasm</keyword>
<evidence type="ECO:0000256" key="5">
    <source>
        <dbReference type="ARBA" id="ARBA00022840"/>
    </source>
</evidence>
<evidence type="ECO:0000256" key="4">
    <source>
        <dbReference type="ARBA" id="ARBA00022741"/>
    </source>
</evidence>
<dbReference type="InterPro" id="IPR033708">
    <property type="entry name" value="Anticodon_Ile_BEm"/>
</dbReference>
<organism evidence="13 14">
    <name type="scientific">Nitrospirillum amazonense</name>
    <dbReference type="NCBI Taxonomy" id="28077"/>
    <lineage>
        <taxon>Bacteria</taxon>
        <taxon>Pseudomonadati</taxon>
        <taxon>Pseudomonadota</taxon>
        <taxon>Alphaproteobacteria</taxon>
        <taxon>Rhodospirillales</taxon>
        <taxon>Azospirillaceae</taxon>
        <taxon>Nitrospirillum</taxon>
    </lineage>
</organism>
<dbReference type="InterPro" id="IPR002301">
    <property type="entry name" value="Ile-tRNA-ligase"/>
</dbReference>
<name>A0A560GPE0_9PROT</name>
<comment type="domain">
    <text evidence="10">IleRS has two distinct active sites: one for aminoacylation and one for editing. The misactivated valine is translocated from the active site to the editing site, which sterically excludes the correctly activated isoleucine. The single editing site contains two valyl binding pockets, one specific for each substrate (Val-AMP or Val-tRNA(Ile)).</text>
</comment>
<dbReference type="OrthoDB" id="9810365at2"/>
<feature type="binding site" evidence="10">
    <location>
        <position position="947"/>
    </location>
    <ligand>
        <name>Zn(2+)</name>
        <dbReference type="ChEBI" id="CHEBI:29105"/>
    </ligand>
</feature>
<comment type="caution">
    <text evidence="13">The sequence shown here is derived from an EMBL/GenBank/DDBJ whole genome shotgun (WGS) entry which is preliminary data.</text>
</comment>
<dbReference type="PANTHER" id="PTHR42765">
    <property type="entry name" value="SOLEUCYL-TRNA SYNTHETASE"/>
    <property type="match status" value="1"/>
</dbReference>
<evidence type="ECO:0000259" key="12">
    <source>
        <dbReference type="Pfam" id="PF08264"/>
    </source>
</evidence>
<dbReference type="GO" id="GO:0008270">
    <property type="term" value="F:zinc ion binding"/>
    <property type="evidence" value="ECO:0007669"/>
    <property type="project" value="UniProtKB-UniRule"/>
</dbReference>
<feature type="binding site" evidence="10">
    <location>
        <position position="944"/>
    </location>
    <ligand>
        <name>Zn(2+)</name>
        <dbReference type="ChEBI" id="CHEBI:29105"/>
    </ligand>
</feature>
<evidence type="ECO:0000256" key="8">
    <source>
        <dbReference type="ARBA" id="ARBA00025217"/>
    </source>
</evidence>
<feature type="domain" description="Methionyl/Valyl/Leucyl/Isoleucyl-tRNA synthetase anticodon-binding" evidence="12">
    <location>
        <begin position="704"/>
        <end position="863"/>
    </location>
</feature>
<dbReference type="SUPFAM" id="SSF50677">
    <property type="entry name" value="ValRS/IleRS/LeuRS editing domain"/>
    <property type="match status" value="1"/>
</dbReference>
<evidence type="ECO:0000256" key="1">
    <source>
        <dbReference type="ARBA" id="ARBA00006887"/>
    </source>
</evidence>
<evidence type="ECO:0000259" key="11">
    <source>
        <dbReference type="Pfam" id="PF00133"/>
    </source>
</evidence>
<keyword evidence="7 10" id="KW-0030">Aminoacyl-tRNA synthetase</keyword>
<dbReference type="InterPro" id="IPR023585">
    <property type="entry name" value="Ile-tRNA-ligase_type1"/>
</dbReference>
<feature type="short sequence motif" description="'HIGH' region" evidence="10">
    <location>
        <begin position="59"/>
        <end position="69"/>
    </location>
</feature>
<accession>A0A560GPE0</accession>
<dbReference type="PANTHER" id="PTHR42765:SF1">
    <property type="entry name" value="ISOLEUCINE--TRNA LIGASE, MITOCHONDRIAL"/>
    <property type="match status" value="1"/>
</dbReference>
<dbReference type="InterPro" id="IPR001412">
    <property type="entry name" value="aa-tRNA-synth_I_CS"/>
</dbReference>
<evidence type="ECO:0000256" key="10">
    <source>
        <dbReference type="HAMAP-Rule" id="MF_02002"/>
    </source>
</evidence>
<dbReference type="InterPro" id="IPR050081">
    <property type="entry name" value="Ile-tRNA_ligase"/>
</dbReference>
<feature type="binding site" evidence="10">
    <location>
        <position position="926"/>
    </location>
    <ligand>
        <name>Zn(2+)</name>
        <dbReference type="ChEBI" id="CHEBI:29105"/>
    </ligand>
</feature>
<dbReference type="RefSeq" id="WP_145735642.1">
    <property type="nucleotide sequence ID" value="NZ_VITR01000018.1"/>
</dbReference>
<dbReference type="InterPro" id="IPR013155">
    <property type="entry name" value="M/V/L/I-tRNA-synth_anticd-bd"/>
</dbReference>
<dbReference type="GO" id="GO:0002161">
    <property type="term" value="F:aminoacyl-tRNA deacylase activity"/>
    <property type="evidence" value="ECO:0007669"/>
    <property type="project" value="InterPro"/>
</dbReference>
<keyword evidence="14" id="KW-1185">Reference proteome</keyword>
<dbReference type="GO" id="GO:0005829">
    <property type="term" value="C:cytosol"/>
    <property type="evidence" value="ECO:0007669"/>
    <property type="project" value="TreeGrafter"/>
</dbReference>
<comment type="cofactor">
    <cofactor evidence="10">
        <name>Zn(2+)</name>
        <dbReference type="ChEBI" id="CHEBI:29105"/>
    </cofactor>
    <text evidence="10">Binds 1 zinc ion per subunit.</text>
</comment>
<feature type="binding site" evidence="10">
    <location>
        <position position="923"/>
    </location>
    <ligand>
        <name>Zn(2+)</name>
        <dbReference type="ChEBI" id="CHEBI:29105"/>
    </ligand>
</feature>
<evidence type="ECO:0000256" key="2">
    <source>
        <dbReference type="ARBA" id="ARBA00022490"/>
    </source>
</evidence>
<evidence type="ECO:0000256" key="7">
    <source>
        <dbReference type="ARBA" id="ARBA00023146"/>
    </source>
</evidence>
<dbReference type="GO" id="GO:0004822">
    <property type="term" value="F:isoleucine-tRNA ligase activity"/>
    <property type="evidence" value="ECO:0007669"/>
    <property type="project" value="UniProtKB-UniRule"/>
</dbReference>
<dbReference type="CDD" id="cd00818">
    <property type="entry name" value="IleRS_core"/>
    <property type="match status" value="1"/>
</dbReference>
<keyword evidence="6 10" id="KW-0648">Protein biosynthesis</keyword>
<dbReference type="AlphaFoldDB" id="A0A560GPE0"/>
<dbReference type="Pfam" id="PF00133">
    <property type="entry name" value="tRNA-synt_1"/>
    <property type="match status" value="1"/>
</dbReference>
<dbReference type="GO" id="GO:0000049">
    <property type="term" value="F:tRNA binding"/>
    <property type="evidence" value="ECO:0007669"/>
    <property type="project" value="InterPro"/>
</dbReference>
<reference evidence="13 14" key="1">
    <citation type="submission" date="2019-06" db="EMBL/GenBank/DDBJ databases">
        <title>Genomic Encyclopedia of Type Strains, Phase IV (KMG-V): Genome sequencing to study the core and pangenomes of soil and plant-associated prokaryotes.</title>
        <authorList>
            <person name="Whitman W."/>
        </authorList>
    </citation>
    <scope>NUCLEOTIDE SEQUENCE [LARGE SCALE GENOMIC DNA]</scope>
    <source>
        <strain evidence="13 14">BR 11622</strain>
    </source>
</reference>
<dbReference type="HAMAP" id="MF_02002">
    <property type="entry name" value="Ile_tRNA_synth_type1"/>
    <property type="match status" value="1"/>
</dbReference>
<dbReference type="Gene3D" id="3.90.740.10">
    <property type="entry name" value="Valyl/Leucyl/Isoleucyl-tRNA synthetase, editing domain"/>
    <property type="match status" value="1"/>
</dbReference>
<keyword evidence="10" id="KW-0479">Metal-binding</keyword>
<keyword evidence="5 10" id="KW-0067">ATP-binding</keyword>
<dbReference type="SUPFAM" id="SSF47323">
    <property type="entry name" value="Anticodon-binding domain of a subclass of class I aminoacyl-tRNA synthetases"/>
    <property type="match status" value="1"/>
</dbReference>
<comment type="function">
    <text evidence="8 10">Catalyzes the attachment of isoleucine to tRNA(Ile). As IleRS can inadvertently accommodate and process structurally similar amino acids such as valine, to avoid such errors it has two additional distinct tRNA(Ile)-dependent editing activities. One activity is designated as 'pretransfer' editing and involves the hydrolysis of activated Val-AMP. The other activity is designated 'posttransfer' editing and involves deacylation of mischarged Val-tRNA(Ile).</text>
</comment>
<dbReference type="CDD" id="cd07960">
    <property type="entry name" value="Anticodon_Ia_Ile_BEm"/>
    <property type="match status" value="1"/>
</dbReference>
<dbReference type="Gene3D" id="3.40.50.620">
    <property type="entry name" value="HUPs"/>
    <property type="match status" value="2"/>
</dbReference>
<evidence type="ECO:0000256" key="9">
    <source>
        <dbReference type="ARBA" id="ARBA00048359"/>
    </source>
</evidence>
<dbReference type="InterPro" id="IPR014729">
    <property type="entry name" value="Rossmann-like_a/b/a_fold"/>
</dbReference>
<dbReference type="InterPro" id="IPR009008">
    <property type="entry name" value="Val/Leu/Ile-tRNA-synth_edit"/>
</dbReference>
<sequence>MTRDLKDTVFLPRTDFPMRGGLPKKEPELLAHWAAIDLYGKLRQDGAERAPFVLHDGPPYANGNIHIGHAVNKILKDVVIRSQQMQGRNAVYVPGWDCHGLPIEWKIEEKYRKAGKDKDEVPVLQFRAECRNFAAEWVGIQAAEFRRLGVEGDWQNPYLTMAFDAESAIVREIHKFLLNGGLYKGAKPVMWSVVEKTALAEAEVEYQDVTSPMIWVRFPVVAAPTPVLNGAAVVIWTTTPWTMPGNRAVAYGEDIPYAVYTVTEAQEGSLAKVGEKLILAQALADGVATSAKATFAKGADVTAADLNGAILAHPFRGHPEANGGYDYAVPLLPGDHVTSDAGTGFVHTAPGHGAEDFDLGRKFGLEVPQTVDADGSYYAHVPLFAGARVYTPEGKPGDANGKSISTLIAQGALLAKGNLKHSYPHSWRSKAPLIFRTTPQWFISMDTNDLRTRALAAIDETQWVPPQGRNRIYSMVESRPDWCISRQRAWGVPIALFLSKTDGQPLKDEGVLNRIASFFETEGADAWYSRPAADFLGPDYDPADYDQVFDIVDVWFESGSTHAFVLERRNDLSSPADLYLEGSDQHRGWFHSSLLESCGTRGRAPFKAVLTHGFALDEQGRKMSKSLGNVVAPQQVMEEYGADILRLWVVGSDYSEDLKVGKEILKSNADLYRRLRNTLRYLLGALADFTEAERVESAAMPDLERWVLHRLAEMDGIVRQSTKEYDLHRLITELHNFCAVDLSAFYFDVRKDSLYCDAPTSDRRRAVRTVLEQLFLTLTAWLAPILCFTTEEAWLAFRAEGDDARRAALPESVHLRQFPDIPAGWRDDALAARWAVVRDLRRVVTGALELKRADKTIGSSLQAHPTVHVQPEHQAALAGLDLAEISITSGITVTLEPAPEGAFALADVAGVGVVFGAAEGEKCERCWRILPEVPAAAEGVEQLCHRCDDAVGPVGGDQV</sequence>
<feature type="domain" description="Aminoacyl-tRNA synthetase class Ia" evidence="11">
    <location>
        <begin position="29"/>
        <end position="660"/>
    </location>
</feature>
<dbReference type="FunFam" id="3.40.50.620:FF:000042">
    <property type="entry name" value="Isoleucine--tRNA ligase"/>
    <property type="match status" value="1"/>
</dbReference>
<keyword evidence="10" id="KW-0862">Zinc</keyword>
<dbReference type="PROSITE" id="PS00178">
    <property type="entry name" value="AA_TRNA_LIGASE_I"/>
    <property type="match status" value="1"/>
</dbReference>
<keyword evidence="3 10" id="KW-0436">Ligase</keyword>
<keyword evidence="4 10" id="KW-0547">Nucleotide-binding</keyword>
<gene>
    <name evidence="10" type="primary">ileS</name>
    <name evidence="13" type="ORF">FBZ90_11866</name>
</gene>
<evidence type="ECO:0000256" key="6">
    <source>
        <dbReference type="ARBA" id="ARBA00022917"/>
    </source>
</evidence>
<evidence type="ECO:0000256" key="3">
    <source>
        <dbReference type="ARBA" id="ARBA00022598"/>
    </source>
</evidence>
<evidence type="ECO:0000313" key="14">
    <source>
        <dbReference type="Proteomes" id="UP000315751"/>
    </source>
</evidence>
<dbReference type="Proteomes" id="UP000315751">
    <property type="component" value="Unassembled WGS sequence"/>
</dbReference>
<dbReference type="PRINTS" id="PR00984">
    <property type="entry name" value="TRNASYNTHILE"/>
</dbReference>
<dbReference type="GO" id="GO:0005524">
    <property type="term" value="F:ATP binding"/>
    <property type="evidence" value="ECO:0007669"/>
    <property type="project" value="UniProtKB-UniRule"/>
</dbReference>
<feature type="short sequence motif" description="'KMSKS' region" evidence="10">
    <location>
        <begin position="622"/>
        <end position="626"/>
    </location>
</feature>
<proteinExistence type="inferred from homology"/>
<evidence type="ECO:0000313" key="13">
    <source>
        <dbReference type="EMBL" id="TWB35866.1"/>
    </source>
</evidence>
<feature type="binding site" evidence="10">
    <location>
        <position position="581"/>
    </location>
    <ligand>
        <name>L-isoleucyl-5'-AMP</name>
        <dbReference type="ChEBI" id="CHEBI:178002"/>
    </ligand>
</feature>
<dbReference type="SUPFAM" id="SSF52374">
    <property type="entry name" value="Nucleotidylyl transferase"/>
    <property type="match status" value="1"/>
</dbReference>
<protein>
    <recommendedName>
        <fullName evidence="10">Isoleucine--tRNA ligase</fullName>
        <ecNumber evidence="10">6.1.1.5</ecNumber>
    </recommendedName>
    <alternativeName>
        <fullName evidence="10">Isoleucyl-tRNA synthetase</fullName>
        <shortName evidence="10">IleRS</shortName>
    </alternativeName>
</protein>
<dbReference type="EC" id="6.1.1.5" evidence="10"/>
<dbReference type="Gene3D" id="1.10.730.20">
    <property type="match status" value="1"/>
</dbReference>
<comment type="similarity">
    <text evidence="1 10">Belongs to the class-I aminoacyl-tRNA synthetase family. IleS type 1 subfamily.</text>
</comment>
<dbReference type="NCBIfam" id="TIGR00392">
    <property type="entry name" value="ileS"/>
    <property type="match status" value="1"/>
</dbReference>